<sequence>MHGRWRLHGDVRAARECCGVGGRKKLQEGGEGVLYSGEDLKASNRDRGLYEVEEADRDSVFRRYGGVLFSSKELVECGEDLEEMKKMVPGILEVEVDPKGGPRMVEAAMRRRRRGGRGGGGDVFIIGSGGQRNDMFVFLEEGRKRKKLMCFVGFPHLFAP</sequence>
<evidence type="ECO:0000259" key="1">
    <source>
        <dbReference type="Pfam" id="PF07014"/>
    </source>
</evidence>
<protein>
    <recommendedName>
        <fullName evidence="1">Hs1pro-1 C-terminal domain-containing protein</fullName>
    </recommendedName>
</protein>
<dbReference type="Proteomes" id="UP001341840">
    <property type="component" value="Unassembled WGS sequence"/>
</dbReference>
<feature type="domain" description="Hs1pro-1 C-terminal" evidence="1">
    <location>
        <begin position="68"/>
        <end position="111"/>
    </location>
</feature>
<dbReference type="InterPro" id="IPR009743">
    <property type="entry name" value="Hs1pro-1_C"/>
</dbReference>
<proteinExistence type="predicted"/>
<gene>
    <name evidence="2" type="ORF">PIB30_075149</name>
</gene>
<keyword evidence="3" id="KW-1185">Reference proteome</keyword>
<accession>A0ABU6YSI1</accession>
<reference evidence="2 3" key="1">
    <citation type="journal article" date="2023" name="Plants (Basel)">
        <title>Bridging the Gap: Combining Genomics and Transcriptomics Approaches to Understand Stylosanthes scabra, an Orphan Legume from the Brazilian Caatinga.</title>
        <authorList>
            <person name="Ferreira-Neto J.R.C."/>
            <person name="da Silva M.D."/>
            <person name="Binneck E."/>
            <person name="de Melo N.F."/>
            <person name="da Silva R.H."/>
            <person name="de Melo A.L.T.M."/>
            <person name="Pandolfi V."/>
            <person name="Bustamante F.O."/>
            <person name="Brasileiro-Vidal A.C."/>
            <person name="Benko-Iseppon A.M."/>
        </authorList>
    </citation>
    <scope>NUCLEOTIDE SEQUENCE [LARGE SCALE GENOMIC DNA]</scope>
    <source>
        <tissue evidence="2">Leaves</tissue>
    </source>
</reference>
<comment type="caution">
    <text evidence="2">The sequence shown here is derived from an EMBL/GenBank/DDBJ whole genome shotgun (WGS) entry which is preliminary data.</text>
</comment>
<evidence type="ECO:0000313" key="2">
    <source>
        <dbReference type="EMBL" id="MED6211583.1"/>
    </source>
</evidence>
<name>A0ABU6YSI1_9FABA</name>
<dbReference type="Pfam" id="PF07014">
    <property type="entry name" value="Hs1pro-1_C"/>
    <property type="match status" value="1"/>
</dbReference>
<organism evidence="2 3">
    <name type="scientific">Stylosanthes scabra</name>
    <dbReference type="NCBI Taxonomy" id="79078"/>
    <lineage>
        <taxon>Eukaryota</taxon>
        <taxon>Viridiplantae</taxon>
        <taxon>Streptophyta</taxon>
        <taxon>Embryophyta</taxon>
        <taxon>Tracheophyta</taxon>
        <taxon>Spermatophyta</taxon>
        <taxon>Magnoliopsida</taxon>
        <taxon>eudicotyledons</taxon>
        <taxon>Gunneridae</taxon>
        <taxon>Pentapetalae</taxon>
        <taxon>rosids</taxon>
        <taxon>fabids</taxon>
        <taxon>Fabales</taxon>
        <taxon>Fabaceae</taxon>
        <taxon>Papilionoideae</taxon>
        <taxon>50 kb inversion clade</taxon>
        <taxon>dalbergioids sensu lato</taxon>
        <taxon>Dalbergieae</taxon>
        <taxon>Pterocarpus clade</taxon>
        <taxon>Stylosanthes</taxon>
    </lineage>
</organism>
<dbReference type="EMBL" id="JASCZI010242606">
    <property type="protein sequence ID" value="MED6211583.1"/>
    <property type="molecule type" value="Genomic_DNA"/>
</dbReference>
<evidence type="ECO:0000313" key="3">
    <source>
        <dbReference type="Proteomes" id="UP001341840"/>
    </source>
</evidence>